<organism evidence="2 3">
    <name type="scientific">Maribacter litopenaei</name>
    <dbReference type="NCBI Taxonomy" id="2976127"/>
    <lineage>
        <taxon>Bacteria</taxon>
        <taxon>Pseudomonadati</taxon>
        <taxon>Bacteroidota</taxon>
        <taxon>Flavobacteriia</taxon>
        <taxon>Flavobacteriales</taxon>
        <taxon>Flavobacteriaceae</taxon>
        <taxon>Maribacter</taxon>
    </lineage>
</organism>
<dbReference type="EMBL" id="CP104205">
    <property type="protein sequence ID" value="UWX54340.1"/>
    <property type="molecule type" value="Genomic_DNA"/>
</dbReference>
<dbReference type="InterPro" id="IPR029787">
    <property type="entry name" value="Nucleotide_cyclase"/>
</dbReference>
<protein>
    <recommendedName>
        <fullName evidence="1">Guanylate cyclase domain-containing protein</fullName>
    </recommendedName>
</protein>
<accession>A0ABY5Y5P5</accession>
<sequence>MANLRMIQRLNEAYGKQSVIRNLDLDSRSLNESFSSALSRKFSNLGQGNLYTRHFQNRLPANLAFLFIDICGFSTRFSHLDGNGIANILDQYYQIVIPIIYKYNGEIDKIIGDGIICVFGPPFYEGNANQCIKQADLCAKEIISKTNSTIFYSKVALHFGTIVYYNNTSLHYEEYTVVGKPVTELFRLESVSIDKRVNYYSGVSKIDYYNIGLYEFGWQVSGPFSTGSLKGVSYTSFKTKHKI</sequence>
<dbReference type="Gene3D" id="3.30.70.1230">
    <property type="entry name" value="Nucleotide cyclase"/>
    <property type="match status" value="1"/>
</dbReference>
<dbReference type="InterPro" id="IPR001054">
    <property type="entry name" value="A/G_cyclase"/>
</dbReference>
<gene>
    <name evidence="2" type="ORF">NYZ99_15490</name>
</gene>
<evidence type="ECO:0000259" key="1">
    <source>
        <dbReference type="PROSITE" id="PS50125"/>
    </source>
</evidence>
<dbReference type="Proteomes" id="UP001059209">
    <property type="component" value="Chromosome"/>
</dbReference>
<dbReference type="SUPFAM" id="SSF55073">
    <property type="entry name" value="Nucleotide cyclase"/>
    <property type="match status" value="1"/>
</dbReference>
<evidence type="ECO:0000313" key="2">
    <source>
        <dbReference type="EMBL" id="UWX54340.1"/>
    </source>
</evidence>
<evidence type="ECO:0000313" key="3">
    <source>
        <dbReference type="Proteomes" id="UP001059209"/>
    </source>
</evidence>
<dbReference type="Pfam" id="PF00211">
    <property type="entry name" value="Guanylate_cyc"/>
    <property type="match status" value="1"/>
</dbReference>
<proteinExistence type="predicted"/>
<dbReference type="RefSeq" id="WP_260572195.1">
    <property type="nucleotide sequence ID" value="NZ_CP104205.1"/>
</dbReference>
<name>A0ABY5Y5P5_9FLAO</name>
<reference evidence="2" key="1">
    <citation type="submission" date="2022-09" db="EMBL/GenBank/DDBJ databases">
        <title>Maribacter litopenaei sp. nov., isolated from the intestinal tract of the Pacific White Shrimp, Litopenaeus vannamei.</title>
        <authorList>
            <person name="Kim S.Y."/>
            <person name="Hwang C.Y."/>
        </authorList>
    </citation>
    <scope>NUCLEOTIDE SEQUENCE</scope>
    <source>
        <strain evidence="2">HL-LV01</strain>
    </source>
</reference>
<feature type="domain" description="Guanylate cyclase" evidence="1">
    <location>
        <begin position="64"/>
        <end position="189"/>
    </location>
</feature>
<keyword evidence="3" id="KW-1185">Reference proteome</keyword>
<dbReference type="PROSITE" id="PS50125">
    <property type="entry name" value="GUANYLATE_CYCLASE_2"/>
    <property type="match status" value="1"/>
</dbReference>